<dbReference type="Gene3D" id="2.60.120.200">
    <property type="match status" value="1"/>
</dbReference>
<dbReference type="Proteomes" id="UP001159405">
    <property type="component" value="Unassembled WGS sequence"/>
</dbReference>
<dbReference type="SUPFAM" id="SSF57603">
    <property type="entry name" value="FnI-like domain"/>
    <property type="match status" value="2"/>
</dbReference>
<dbReference type="PANTHER" id="PTHR46698:SF4">
    <property type="entry name" value="CROSSVEINLESS 2"/>
    <property type="match status" value="1"/>
</dbReference>
<dbReference type="SUPFAM" id="SSF49899">
    <property type="entry name" value="Concanavalin A-like lectins/glucanases"/>
    <property type="match status" value="1"/>
</dbReference>
<dbReference type="PANTHER" id="PTHR46698">
    <property type="entry name" value="CROSSVEINLESS 2"/>
    <property type="match status" value="1"/>
</dbReference>
<evidence type="ECO:0000256" key="2">
    <source>
        <dbReference type="ARBA" id="ARBA00022525"/>
    </source>
</evidence>
<evidence type="ECO:0000256" key="3">
    <source>
        <dbReference type="ARBA" id="ARBA00022729"/>
    </source>
</evidence>
<reference evidence="5 6" key="1">
    <citation type="submission" date="2022-05" db="EMBL/GenBank/DDBJ databases">
        <authorList>
            <consortium name="Genoscope - CEA"/>
            <person name="William W."/>
        </authorList>
    </citation>
    <scope>NUCLEOTIDE SEQUENCE [LARGE SCALE GENOMIC DNA]</scope>
</reference>
<feature type="domain" description="VWFC" evidence="4">
    <location>
        <begin position="297"/>
        <end position="358"/>
    </location>
</feature>
<proteinExistence type="predicted"/>
<dbReference type="InterPro" id="IPR052424">
    <property type="entry name" value="Kielin_Chordin-BMP_Reg"/>
</dbReference>
<evidence type="ECO:0000313" key="5">
    <source>
        <dbReference type="EMBL" id="CAH3126798.1"/>
    </source>
</evidence>
<name>A0ABN8P2I9_9CNID</name>
<sequence length="450" mass="49888">MLRFWDMILKAILVVFLTNGAFTIGIVQEIDMFKEVGLLDKSLPQGVTSTQGQNSNSSAFHFTTQAQNLVANQNAFNNADTLIHDSQDFWVSAWVKLDTNNPNDNTILSISSADGNDLYFKLKISGVSANNGLKVEVSVRQAPGIDPSPIEALSDQYANTVEYHKWNKVAVRLQEGERVIRIYIKDMVIPAKVDVLPRIAPFPANAELRLAQELSKGRENQITIIDKFKGDLQDVKLMRGNLNDCPPLTTCKCSDALQQKKCVMDGLSYDDGARWTKNNCTVCKCESGHVTCTYTCKVCVDNGQQYFQDETWKMSNNTCYTCRCQDGQSTCNPPSCPVTSCPSGKTVLPEGECCEICQEEYCERKGKEYKSCGCERTCVNPSGSCSSCKKEGCFCKRGEILNSRGECEANSNCGCIYKGKEYKSGGHHLDKCTYLYCAGKKTTLLNFCGK</sequence>
<protein>
    <recommendedName>
        <fullName evidence="4">VWFC domain-containing protein</fullName>
    </recommendedName>
</protein>
<dbReference type="InterPro" id="IPR013320">
    <property type="entry name" value="ConA-like_dom_sf"/>
</dbReference>
<dbReference type="EMBL" id="CALNXK010000043">
    <property type="protein sequence ID" value="CAH3126798.1"/>
    <property type="molecule type" value="Genomic_DNA"/>
</dbReference>
<dbReference type="Pfam" id="PF00093">
    <property type="entry name" value="VWC"/>
    <property type="match status" value="1"/>
</dbReference>
<evidence type="ECO:0000256" key="1">
    <source>
        <dbReference type="ARBA" id="ARBA00004613"/>
    </source>
</evidence>
<organism evidence="5 6">
    <name type="scientific">Porites lobata</name>
    <dbReference type="NCBI Taxonomy" id="104759"/>
    <lineage>
        <taxon>Eukaryota</taxon>
        <taxon>Metazoa</taxon>
        <taxon>Cnidaria</taxon>
        <taxon>Anthozoa</taxon>
        <taxon>Hexacorallia</taxon>
        <taxon>Scleractinia</taxon>
        <taxon>Fungiina</taxon>
        <taxon>Poritidae</taxon>
        <taxon>Porites</taxon>
    </lineage>
</organism>
<dbReference type="SMART" id="SM00214">
    <property type="entry name" value="VWC"/>
    <property type="match status" value="1"/>
</dbReference>
<keyword evidence="2" id="KW-0964">Secreted</keyword>
<dbReference type="PROSITE" id="PS50184">
    <property type="entry name" value="VWFC_2"/>
    <property type="match status" value="1"/>
</dbReference>
<dbReference type="CDD" id="cd19941">
    <property type="entry name" value="TIL"/>
    <property type="match status" value="1"/>
</dbReference>
<dbReference type="Gene3D" id="6.20.200.20">
    <property type="match status" value="1"/>
</dbReference>
<accession>A0ABN8P2I9</accession>
<comment type="caution">
    <text evidence="5">The sequence shown here is derived from an EMBL/GenBank/DDBJ whole genome shotgun (WGS) entry which is preliminary data.</text>
</comment>
<keyword evidence="6" id="KW-1185">Reference proteome</keyword>
<comment type="subcellular location">
    <subcellularLocation>
        <location evidence="1">Secreted</location>
    </subcellularLocation>
</comment>
<keyword evidence="3" id="KW-0732">Signal</keyword>
<evidence type="ECO:0000259" key="4">
    <source>
        <dbReference type="PROSITE" id="PS50184"/>
    </source>
</evidence>
<dbReference type="Gene3D" id="2.10.70.10">
    <property type="entry name" value="Complement Module, domain 1"/>
    <property type="match status" value="1"/>
</dbReference>
<evidence type="ECO:0000313" key="6">
    <source>
        <dbReference type="Proteomes" id="UP001159405"/>
    </source>
</evidence>
<dbReference type="InterPro" id="IPR001007">
    <property type="entry name" value="VWF_dom"/>
</dbReference>
<dbReference type="PROSITE" id="PS01208">
    <property type="entry name" value="VWFC_1"/>
    <property type="match status" value="1"/>
</dbReference>
<gene>
    <name evidence="5" type="ORF">PLOB_00032963</name>
</gene>